<evidence type="ECO:0000313" key="8">
    <source>
        <dbReference type="EMBL" id="MBO2436902.1"/>
    </source>
</evidence>
<comment type="caution">
    <text evidence="8">The sequence shown here is derived from an EMBL/GenBank/DDBJ whole genome shotgun (WGS) entry which is preliminary data.</text>
</comment>
<reference evidence="8 9" key="1">
    <citation type="submission" date="2021-03" db="EMBL/GenBank/DDBJ databases">
        <authorList>
            <person name="Kanchanasin P."/>
            <person name="Saeng-In P."/>
            <person name="Phongsopitanun W."/>
            <person name="Yuki M."/>
            <person name="Kudo T."/>
            <person name="Ohkuma M."/>
            <person name="Tanasupawat S."/>
        </authorList>
    </citation>
    <scope>NUCLEOTIDE SEQUENCE [LARGE SCALE GENOMIC DNA]</scope>
    <source>
        <strain evidence="8 9">L46</strain>
    </source>
</reference>
<keyword evidence="3 6" id="KW-0540">Nuclease</keyword>
<evidence type="ECO:0000256" key="6">
    <source>
        <dbReference type="HAMAP-Rule" id="MF_00801"/>
    </source>
</evidence>
<protein>
    <recommendedName>
        <fullName evidence="6">Endonuclease V</fullName>
        <ecNumber evidence="6">3.1.21.7</ecNumber>
    </recommendedName>
    <alternativeName>
        <fullName evidence="6">Deoxyinosine 3'endonuclease</fullName>
    </alternativeName>
    <alternativeName>
        <fullName evidence="6">Deoxyribonuclease V</fullName>
        <shortName evidence="6">DNase V</shortName>
    </alternativeName>
</protein>
<dbReference type="RefSeq" id="WP_208265182.1">
    <property type="nucleotide sequence ID" value="NZ_BAAAGM010000015.1"/>
</dbReference>
<name>A0ABS3QSD7_9ACTN</name>
<keyword evidence="6" id="KW-0479">Metal-binding</keyword>
<comment type="function">
    <text evidence="6">DNA repair enzyme involved in the repair of deaminated bases. Selectively cleaves double-stranded DNA at the second phosphodiester bond 3' to a deoxyinosine leaving behind the intact lesion on the nicked DNA.</text>
</comment>
<accession>A0ABS3QSD7</accession>
<keyword evidence="6" id="KW-0234">DNA repair</keyword>
<comment type="cofactor">
    <cofactor evidence="6">
        <name>Mg(2+)</name>
        <dbReference type="ChEBI" id="CHEBI:18420"/>
    </cofactor>
</comment>
<evidence type="ECO:0000256" key="7">
    <source>
        <dbReference type="SAM" id="MobiDB-lite"/>
    </source>
</evidence>
<dbReference type="Pfam" id="PF04493">
    <property type="entry name" value="Endonuclease_5"/>
    <property type="match status" value="1"/>
</dbReference>
<keyword evidence="6" id="KW-0460">Magnesium</keyword>
<dbReference type="Proteomes" id="UP000666915">
    <property type="component" value="Unassembled WGS sequence"/>
</dbReference>
<dbReference type="GO" id="GO:0004519">
    <property type="term" value="F:endonuclease activity"/>
    <property type="evidence" value="ECO:0007669"/>
    <property type="project" value="UniProtKB-KW"/>
</dbReference>
<evidence type="ECO:0000256" key="5">
    <source>
        <dbReference type="ARBA" id="ARBA00022801"/>
    </source>
</evidence>
<feature type="binding site" evidence="6">
    <location>
        <position position="116"/>
    </location>
    <ligand>
        <name>Mg(2+)</name>
        <dbReference type="ChEBI" id="CHEBI:18420"/>
    </ligand>
</feature>
<feature type="binding site" evidence="6">
    <location>
        <position position="44"/>
    </location>
    <ligand>
        <name>Mg(2+)</name>
        <dbReference type="ChEBI" id="CHEBI:18420"/>
    </ligand>
</feature>
<feature type="region of interest" description="Disordered" evidence="7">
    <location>
        <begin position="214"/>
        <end position="241"/>
    </location>
</feature>
<feature type="compositionally biased region" description="Basic and acidic residues" evidence="7">
    <location>
        <begin position="214"/>
        <end position="227"/>
    </location>
</feature>
<dbReference type="InterPro" id="IPR007581">
    <property type="entry name" value="Endonuclease-V"/>
</dbReference>
<keyword evidence="6" id="KW-0227">DNA damage</keyword>
<dbReference type="PANTHER" id="PTHR28511:SF1">
    <property type="entry name" value="ENDONUCLEASE V"/>
    <property type="match status" value="1"/>
</dbReference>
<dbReference type="EMBL" id="JAGEOK010000003">
    <property type="protein sequence ID" value="MBO2436902.1"/>
    <property type="molecule type" value="Genomic_DNA"/>
</dbReference>
<dbReference type="HAMAP" id="MF_00801">
    <property type="entry name" value="Endonuclease_5"/>
    <property type="match status" value="1"/>
</dbReference>
<proteinExistence type="inferred from homology"/>
<comment type="catalytic activity">
    <reaction evidence="6">
        <text>Endonucleolytic cleavage at apurinic or apyrimidinic sites to products with a 5'-phosphate.</text>
        <dbReference type="EC" id="3.1.21.7"/>
    </reaction>
</comment>
<evidence type="ECO:0000256" key="2">
    <source>
        <dbReference type="ARBA" id="ARBA00022490"/>
    </source>
</evidence>
<evidence type="ECO:0000313" key="9">
    <source>
        <dbReference type="Proteomes" id="UP000666915"/>
    </source>
</evidence>
<comment type="similarity">
    <text evidence="6">Belongs to the endonuclease V family.</text>
</comment>
<keyword evidence="9" id="KW-1185">Reference proteome</keyword>
<organism evidence="8 9">
    <name type="scientific">Actinomadura nitritigenes</name>
    <dbReference type="NCBI Taxonomy" id="134602"/>
    <lineage>
        <taxon>Bacteria</taxon>
        <taxon>Bacillati</taxon>
        <taxon>Actinomycetota</taxon>
        <taxon>Actinomycetes</taxon>
        <taxon>Streptosporangiales</taxon>
        <taxon>Thermomonosporaceae</taxon>
        <taxon>Actinomadura</taxon>
    </lineage>
</organism>
<dbReference type="Gene3D" id="3.30.2170.10">
    <property type="entry name" value="archaeoglobus fulgidus dsm 4304 superfamily"/>
    <property type="match status" value="1"/>
</dbReference>
<dbReference type="CDD" id="cd06559">
    <property type="entry name" value="Endonuclease_V"/>
    <property type="match status" value="1"/>
</dbReference>
<keyword evidence="4 6" id="KW-0255">Endonuclease</keyword>
<gene>
    <name evidence="6" type="primary">nfi</name>
    <name evidence="8" type="ORF">J4557_05140</name>
</gene>
<comment type="subcellular location">
    <subcellularLocation>
        <location evidence="1 6">Cytoplasm</location>
    </subcellularLocation>
</comment>
<evidence type="ECO:0000256" key="3">
    <source>
        <dbReference type="ARBA" id="ARBA00022722"/>
    </source>
</evidence>
<keyword evidence="2 6" id="KW-0963">Cytoplasm</keyword>
<dbReference type="EC" id="3.1.21.7" evidence="6"/>
<evidence type="ECO:0000256" key="1">
    <source>
        <dbReference type="ARBA" id="ARBA00004496"/>
    </source>
</evidence>
<dbReference type="PANTHER" id="PTHR28511">
    <property type="entry name" value="ENDONUCLEASE V"/>
    <property type="match status" value="1"/>
</dbReference>
<feature type="site" description="Interaction with target DNA" evidence="6">
    <location>
        <position position="86"/>
    </location>
</feature>
<evidence type="ECO:0000256" key="4">
    <source>
        <dbReference type="ARBA" id="ARBA00022759"/>
    </source>
</evidence>
<keyword evidence="5 6" id="KW-0378">Hydrolase</keyword>
<sequence>MEVRDLHPWPSTPEEAEAIQDRLRPMLELGVPGPANPRTVAGLDVSYAGDGGGTGARLAAAVVVLDAATLDVVEESVAVGTAAFPYVPGLFAFRELPTLLDALRALDTTPDLLVCDGFGVAHPRRFGLACHLGVLTGLPAIGVGKTAFVGAYDAPGRRRGDASPLLDGGEEVGRVLRTRDDVKPVFVSVGHRTDLDSACRAVLAVTPDYRLPETTRRADRLSRDALGGRRRATAPSSTSAR</sequence>